<evidence type="ECO:0008006" key="3">
    <source>
        <dbReference type="Google" id="ProtNLM"/>
    </source>
</evidence>
<gene>
    <name evidence="1" type="ORF">CUR83_08595</name>
</gene>
<dbReference type="Proteomes" id="UP001243298">
    <property type="component" value="Unassembled WGS sequence"/>
</dbReference>
<comment type="caution">
    <text evidence="1">The sequence shown here is derived from an EMBL/GenBank/DDBJ whole genome shotgun (WGS) entry which is preliminary data.</text>
</comment>
<organism evidence="1 2">
    <name type="scientific">Psychrobacter pocilloporae</name>
    <dbReference type="NCBI Taxonomy" id="1775882"/>
    <lineage>
        <taxon>Bacteria</taxon>
        <taxon>Pseudomonadati</taxon>
        <taxon>Pseudomonadota</taxon>
        <taxon>Gammaproteobacteria</taxon>
        <taxon>Moraxellales</taxon>
        <taxon>Moraxellaceae</taxon>
        <taxon>Psychrobacter</taxon>
    </lineage>
</organism>
<reference evidence="1 2" key="1">
    <citation type="submission" date="2017-11" db="EMBL/GenBank/DDBJ databases">
        <title>Whole genome sequencing of Psychrobacter pocilloporae S6-60T(=JCM 31058T=LMG 29157T).</title>
        <authorList>
            <person name="Das S.K."/>
        </authorList>
    </citation>
    <scope>NUCLEOTIDE SEQUENCE [LARGE SCALE GENOMIC DNA]</scope>
    <source>
        <strain evidence="1 2">S6-60</strain>
    </source>
</reference>
<dbReference type="RefSeq" id="WP_284719476.1">
    <property type="nucleotide sequence ID" value="NZ_PGFT01000001.1"/>
</dbReference>
<protein>
    <recommendedName>
        <fullName evidence="3">Histidine-specific methyltransferase SAM-dependent domain-containing protein</fullName>
    </recommendedName>
</protein>
<keyword evidence="2" id="KW-1185">Reference proteome</keyword>
<evidence type="ECO:0000313" key="1">
    <source>
        <dbReference type="EMBL" id="MDH4905111.1"/>
    </source>
</evidence>
<sequence length="302" mass="33446">MIAYNQAEKTVQNMAQQMAHAADQLQLHGFDRYYNAMVGAYVSEVYKTLPYSTFAQMTNRAKTPLCSVEQAITYTTLYGKSHFDRFSSVIGQIMGRSTRTKAVTKTINVVDYGCGQAIASLALLSYIETYVNCENFTLNFYLVEPSQTTLDIAVLLVSKMSSRIAANVVIHQYHTDLAGFLAADSHKLAPADYSLHLFSNVLDIPKIQQIIPTLSTYLQAIDGKQMVIAVGPQYSNNYTGLQQLKQSLGGVTVKQDITDFSVESEIYSVTSNHWRHSHSRGVMMGLCFKNSLDDAGKTDLAA</sequence>
<proteinExistence type="predicted"/>
<evidence type="ECO:0000313" key="2">
    <source>
        <dbReference type="Proteomes" id="UP001243298"/>
    </source>
</evidence>
<accession>A0ABT6IUA0</accession>
<name>A0ABT6IUA0_9GAMM</name>
<dbReference type="EMBL" id="PGFT01000001">
    <property type="protein sequence ID" value="MDH4905111.1"/>
    <property type="molecule type" value="Genomic_DNA"/>
</dbReference>